<keyword evidence="1" id="KW-0812">Transmembrane</keyword>
<feature type="signal peptide" evidence="2">
    <location>
        <begin position="1"/>
        <end position="19"/>
    </location>
</feature>
<protein>
    <submittedName>
        <fullName evidence="3">Predicted protein</fullName>
    </submittedName>
</protein>
<reference evidence="4" key="1">
    <citation type="journal article" date="2011" name="Nat. Genet.">
        <title>The Arabidopsis lyrata genome sequence and the basis of rapid genome size change.</title>
        <authorList>
            <person name="Hu T.T."/>
            <person name="Pattyn P."/>
            <person name="Bakker E.G."/>
            <person name="Cao J."/>
            <person name="Cheng J.-F."/>
            <person name="Clark R.M."/>
            <person name="Fahlgren N."/>
            <person name="Fawcett J.A."/>
            <person name="Grimwood J."/>
            <person name="Gundlach H."/>
            <person name="Haberer G."/>
            <person name="Hollister J.D."/>
            <person name="Ossowski S."/>
            <person name="Ottilar R.P."/>
            <person name="Salamov A.A."/>
            <person name="Schneeberger K."/>
            <person name="Spannagl M."/>
            <person name="Wang X."/>
            <person name="Yang L."/>
            <person name="Nasrallah M.E."/>
            <person name="Bergelson J."/>
            <person name="Carrington J.C."/>
            <person name="Gaut B.S."/>
            <person name="Schmutz J."/>
            <person name="Mayer K.F.X."/>
            <person name="Van de Peer Y."/>
            <person name="Grigoriev I.V."/>
            <person name="Nordborg M."/>
            <person name="Weigel D."/>
            <person name="Guo Y.-L."/>
        </authorList>
    </citation>
    <scope>NUCLEOTIDE SEQUENCE [LARGE SCALE GENOMIC DNA]</scope>
    <source>
        <strain evidence="4">cv. MN47</strain>
    </source>
</reference>
<dbReference type="EMBL" id="GL348719">
    <property type="protein sequence ID" value="EFH47087.1"/>
    <property type="molecule type" value="Genomic_DNA"/>
</dbReference>
<proteinExistence type="predicted"/>
<accession>D7MJV6</accession>
<evidence type="ECO:0000313" key="3">
    <source>
        <dbReference type="EMBL" id="EFH47087.1"/>
    </source>
</evidence>
<name>D7MJV6_ARALL</name>
<evidence type="ECO:0000256" key="2">
    <source>
        <dbReference type="SAM" id="SignalP"/>
    </source>
</evidence>
<organism evidence="4">
    <name type="scientific">Arabidopsis lyrata subsp. lyrata</name>
    <name type="common">Lyre-leaved rock-cress</name>
    <dbReference type="NCBI Taxonomy" id="81972"/>
    <lineage>
        <taxon>Eukaryota</taxon>
        <taxon>Viridiplantae</taxon>
        <taxon>Streptophyta</taxon>
        <taxon>Embryophyta</taxon>
        <taxon>Tracheophyta</taxon>
        <taxon>Spermatophyta</taxon>
        <taxon>Magnoliopsida</taxon>
        <taxon>eudicotyledons</taxon>
        <taxon>Gunneridae</taxon>
        <taxon>Pentapetalae</taxon>
        <taxon>rosids</taxon>
        <taxon>malvids</taxon>
        <taxon>Brassicales</taxon>
        <taxon>Brassicaceae</taxon>
        <taxon>Camelineae</taxon>
        <taxon>Arabidopsis</taxon>
    </lineage>
</organism>
<keyword evidence="1" id="KW-1133">Transmembrane helix</keyword>
<feature type="transmembrane region" description="Helical" evidence="1">
    <location>
        <begin position="60"/>
        <end position="83"/>
    </location>
</feature>
<keyword evidence="2" id="KW-0732">Signal</keyword>
<evidence type="ECO:0000313" key="4">
    <source>
        <dbReference type="Proteomes" id="UP000008694"/>
    </source>
</evidence>
<dbReference type="HOGENOM" id="CLU_1317027_0_0_1"/>
<feature type="chain" id="PRO_5003103279" evidence="2">
    <location>
        <begin position="20"/>
        <end position="209"/>
    </location>
</feature>
<feature type="transmembrane region" description="Helical" evidence="1">
    <location>
        <begin position="29"/>
        <end position="48"/>
    </location>
</feature>
<dbReference type="Proteomes" id="UP000008694">
    <property type="component" value="Unassembled WGS sequence"/>
</dbReference>
<dbReference type="Gramene" id="Al_scaffold_0007_3856">
    <property type="protein sequence ID" value="Al_scaffold_0007_3856"/>
    <property type="gene ID" value="Al_scaffold_0007_3856"/>
</dbReference>
<gene>
    <name evidence="3" type="ORF">ARALYDRAFT_659801</name>
</gene>
<keyword evidence="1" id="KW-0472">Membrane</keyword>
<evidence type="ECO:0000256" key="1">
    <source>
        <dbReference type="SAM" id="Phobius"/>
    </source>
</evidence>
<sequence>MWLVVVPLSILVMSHLVCGCGFVETAERLRTPVTVILVSPLCLVLVLVSDTHRKSLIGELGKAACAVWLDFFFLAMVGAGLVLCRRIKICDFLFLEARFSGVAWRSSGYRWWSFFLLHLHLSPIAHGLVEEPLPHDVEESVIEGIETYAVETSVHGPPLKGFRFFGFLFCSLFSFHSHLSSFVAHFGGTSESCITLSDTPFDKRHTLSR</sequence>
<dbReference type="AlphaFoldDB" id="D7MJV6"/>
<keyword evidence="4" id="KW-1185">Reference proteome</keyword>